<dbReference type="Proteomes" id="UP001153332">
    <property type="component" value="Unassembled WGS sequence"/>
</dbReference>
<proteinExistence type="predicted"/>
<sequence>MSENDSAHAYGGAEFHGQGIQNFGNINVDRDLNIGMTPSSLSHQEVNGLEAARTSAHDALLKVRLTDPRDDKSRIEEQKGGLLRDSYKWVLDHNDFKRWRDGDGHQFLWVRGDPGKGKTMLLCGIIDELNETSMKNWNVAYYFCQATIEKLNTATSVLRGLIFLLLCKQPRLLGTVQNSINEASKEGFLDMNGWPALRRIFSQLIAETEKRGQTTYLLIDALDECLENQDRLLSWITSLPFSRIKVLVSSRNWPSIKNGLSGPTRKVLLQLELNADSITEAVDHYIDYKTAQLATSKELDTQTRDVIRKDLKSKSNNTFLWVALVCQKLSNKDINPWEVLTVLDEFPPGLDELYERMARQFLTSRNANMCCQVLAVQARAYRPLVLTELSTLVELPKDEKWLRQIVELCGSFLTVRAGTIYFVHQSAKDYLIENMVGSEFLPAFQAGHHTIFRKSIQALSRALQENIYRLPSTSSSLDNIEVPNPNPLDGIGYACIYWADHLENAERLDSSSLAKRQDLEDGGLLHKFLEGHLLHWFEALSLLKSLATGIEALTKTLSLLREGKKDATGLGKLVYDATRFSRYHKTGIEATPLQVYSSALIFSPTLSIVRKLFLRKPEWLLMGPTREREWSSCFQILEEKADICSGAFSPKGRHLALVESSSNQVRIYDVVTGECLNVLNGSDDARYIIGSVAFSPSGQYVASISGNGYICVWDATTGVCLKRFHHSFNGTFQSNWFPDELFLVAFPDDENVLSIDLYGRIRTWHIKTGDCKNIAKTGGDRKFGSLSRNGRRAAWISKDGRRIEVVDIVAGQYHETPWHKDITALRGNLYHDRACVTLSPNGELVAVATVCDEHQTVVGGNACHFQVWNVATSEHIGTLHRSRSERMIRMSLSPDHRYLAVISLSRIMEWEIATSQQVSFTTDFGKDLKTTIFLEFSPDSKLLVSAGEDSEPVYVWDMVTTRLRHQPSKDFYAGIAPLTLSPNGMLLAILDHNDDFQIWDTINNKNLLTITRENYWVNNDWAKDKWARAHTTFSPDNRHVTCAWSAAEGDSTIEFFDTVTSRRRWRTSTVECQKLPLSHSTIQLFDASTGTHLSTFQIAADDGKPKASSLRSIDKRAGVSMAFPGLELDFDPSPFEIELQILDEAWGSCAYSIILPNHHVIAWQAVPLFNHNCTFSPDGKYIAYCDPMERVIIEDAATRVLIRRLVGFGYDVLRSGDIRWGLTGLLTDRGIYGTQALLNDSRVSIEYGYDDIPAGTISGTGISENRDWILKNGECYLWIPLEHRQFLNYRQCCPNTGTTIAFGDNFDQIYCFRFTPADSE</sequence>
<comment type="caution">
    <text evidence="1">The sequence shown here is derived from an EMBL/GenBank/DDBJ whole genome shotgun (WGS) entry which is preliminary data.</text>
</comment>
<name>A0ACC2JVC7_9PEZI</name>
<protein>
    <submittedName>
        <fullName evidence="1">Uncharacterized protein</fullName>
    </submittedName>
</protein>
<evidence type="ECO:0000313" key="2">
    <source>
        <dbReference type="Proteomes" id="UP001153332"/>
    </source>
</evidence>
<keyword evidence="2" id="KW-1185">Reference proteome</keyword>
<reference evidence="1" key="1">
    <citation type="submission" date="2022-12" db="EMBL/GenBank/DDBJ databases">
        <title>Genome Sequence of Lasiodiplodia mahajangana.</title>
        <authorList>
            <person name="Buettner E."/>
        </authorList>
    </citation>
    <scope>NUCLEOTIDE SEQUENCE</scope>
    <source>
        <strain evidence="1">VT137</strain>
    </source>
</reference>
<gene>
    <name evidence="1" type="ORF">O1611_g2276</name>
</gene>
<dbReference type="EMBL" id="JAPUUL010000307">
    <property type="protein sequence ID" value="KAJ8131356.1"/>
    <property type="molecule type" value="Genomic_DNA"/>
</dbReference>
<evidence type="ECO:0000313" key="1">
    <source>
        <dbReference type="EMBL" id="KAJ8131356.1"/>
    </source>
</evidence>
<organism evidence="1 2">
    <name type="scientific">Lasiodiplodia mahajangana</name>
    <dbReference type="NCBI Taxonomy" id="1108764"/>
    <lineage>
        <taxon>Eukaryota</taxon>
        <taxon>Fungi</taxon>
        <taxon>Dikarya</taxon>
        <taxon>Ascomycota</taxon>
        <taxon>Pezizomycotina</taxon>
        <taxon>Dothideomycetes</taxon>
        <taxon>Dothideomycetes incertae sedis</taxon>
        <taxon>Botryosphaeriales</taxon>
        <taxon>Botryosphaeriaceae</taxon>
        <taxon>Lasiodiplodia</taxon>
    </lineage>
</organism>
<accession>A0ACC2JVC7</accession>